<dbReference type="Pfam" id="PF00440">
    <property type="entry name" value="TetR_N"/>
    <property type="match status" value="1"/>
</dbReference>
<dbReference type="RefSeq" id="WP_112283630.1">
    <property type="nucleotide sequence ID" value="NZ_MASW01000006.1"/>
</dbReference>
<proteinExistence type="predicted"/>
<dbReference type="SUPFAM" id="SSF48498">
    <property type="entry name" value="Tetracyclin repressor-like, C-terminal domain"/>
    <property type="match status" value="1"/>
</dbReference>
<dbReference type="SUPFAM" id="SSF46689">
    <property type="entry name" value="Homeodomain-like"/>
    <property type="match status" value="1"/>
</dbReference>
<dbReference type="PANTHER" id="PTHR30055">
    <property type="entry name" value="HTH-TYPE TRANSCRIPTIONAL REGULATOR RUTR"/>
    <property type="match status" value="1"/>
</dbReference>
<accession>A0A2V4AKC1</accession>
<protein>
    <submittedName>
        <fullName evidence="2">TetR family transcriptional regulator</fullName>
    </submittedName>
</protein>
<evidence type="ECO:0000313" key="3">
    <source>
        <dbReference type="Proteomes" id="UP000249915"/>
    </source>
</evidence>
<dbReference type="InterPro" id="IPR050109">
    <property type="entry name" value="HTH-type_TetR-like_transc_reg"/>
</dbReference>
<reference evidence="2 3" key="1">
    <citation type="submission" date="2016-07" db="EMBL/GenBank/DDBJ databases">
        <title>Draft genome sequence of Prauserella muralis DSM 45305, isolated from a mould-covered wall in an indoor environment.</title>
        <authorList>
            <person name="Ruckert C."/>
            <person name="Albersmeier A."/>
            <person name="Jiang C.-L."/>
            <person name="Jiang Y."/>
            <person name="Kalinowski J."/>
            <person name="Schneider O."/>
            <person name="Winkler A."/>
            <person name="Zotchev S.B."/>
        </authorList>
    </citation>
    <scope>NUCLEOTIDE SEQUENCE [LARGE SCALE GENOMIC DNA]</scope>
    <source>
        <strain evidence="2 3">DSM 45305</strain>
    </source>
</reference>
<organism evidence="2 3">
    <name type="scientific">Prauserella muralis</name>
    <dbReference type="NCBI Taxonomy" id="588067"/>
    <lineage>
        <taxon>Bacteria</taxon>
        <taxon>Bacillati</taxon>
        <taxon>Actinomycetota</taxon>
        <taxon>Actinomycetes</taxon>
        <taxon>Pseudonocardiales</taxon>
        <taxon>Pseudonocardiaceae</taxon>
        <taxon>Prauserella</taxon>
    </lineage>
</organism>
<dbReference type="AlphaFoldDB" id="A0A2V4AKC1"/>
<dbReference type="InterPro" id="IPR036271">
    <property type="entry name" value="Tet_transcr_reg_TetR-rel_C_sf"/>
</dbReference>
<dbReference type="InterPro" id="IPR001647">
    <property type="entry name" value="HTH_TetR"/>
</dbReference>
<dbReference type="Gene3D" id="1.10.357.10">
    <property type="entry name" value="Tetracycline Repressor, domain 2"/>
    <property type="match status" value="1"/>
</dbReference>
<dbReference type="GO" id="GO:0000976">
    <property type="term" value="F:transcription cis-regulatory region binding"/>
    <property type="evidence" value="ECO:0007669"/>
    <property type="project" value="TreeGrafter"/>
</dbReference>
<dbReference type="Gene3D" id="1.10.10.60">
    <property type="entry name" value="Homeodomain-like"/>
    <property type="match status" value="1"/>
</dbReference>
<dbReference type="GO" id="GO:0003700">
    <property type="term" value="F:DNA-binding transcription factor activity"/>
    <property type="evidence" value="ECO:0007669"/>
    <property type="project" value="TreeGrafter"/>
</dbReference>
<dbReference type="OrthoDB" id="3210235at2"/>
<dbReference type="PANTHER" id="PTHR30055:SF235">
    <property type="entry name" value="TRANSCRIPTIONAL REGULATORY PROTEIN"/>
    <property type="match status" value="1"/>
</dbReference>
<comment type="caution">
    <text evidence="2">The sequence shown here is derived from an EMBL/GenBank/DDBJ whole genome shotgun (WGS) entry which is preliminary data.</text>
</comment>
<evidence type="ECO:0000256" key="1">
    <source>
        <dbReference type="ARBA" id="ARBA00023125"/>
    </source>
</evidence>
<dbReference type="PRINTS" id="PR00455">
    <property type="entry name" value="HTHTETR"/>
</dbReference>
<name>A0A2V4AKC1_9PSEU</name>
<sequence>MARSGRRPGQTETREQILDAARRLFAAQGFHGATVRAIAAEAGVNSALLHHFYGTKQQLFVAAMNLPFDPAEVLPEVLAGPPDEAGARLVRMILRLWADPDGRAPFLALLRSATASEQASTMMREFLASAVLAKVAEARGVSRLRASAAAAQMMGIALLRYVLEVPPLATATEEEIVDIVAPVIQHYLTGASPRP</sequence>
<keyword evidence="3" id="KW-1185">Reference proteome</keyword>
<gene>
    <name evidence="2" type="ORF">BAY60_24285</name>
</gene>
<dbReference type="InterPro" id="IPR041678">
    <property type="entry name" value="TetR_C_16"/>
</dbReference>
<dbReference type="PROSITE" id="PS50977">
    <property type="entry name" value="HTH_TETR_2"/>
    <property type="match status" value="1"/>
</dbReference>
<dbReference type="InterPro" id="IPR009057">
    <property type="entry name" value="Homeodomain-like_sf"/>
</dbReference>
<dbReference type="EMBL" id="MASW01000006">
    <property type="protein sequence ID" value="PXY20662.1"/>
    <property type="molecule type" value="Genomic_DNA"/>
</dbReference>
<dbReference type="Pfam" id="PF17920">
    <property type="entry name" value="TetR_C_16"/>
    <property type="match status" value="1"/>
</dbReference>
<evidence type="ECO:0000313" key="2">
    <source>
        <dbReference type="EMBL" id="PXY20662.1"/>
    </source>
</evidence>
<dbReference type="Proteomes" id="UP000249915">
    <property type="component" value="Unassembled WGS sequence"/>
</dbReference>
<keyword evidence="1" id="KW-0238">DNA-binding</keyword>